<organism evidence="1 2">
    <name type="scientific">Dallia pectoralis</name>
    <name type="common">Alaska blackfish</name>
    <dbReference type="NCBI Taxonomy" id="75939"/>
    <lineage>
        <taxon>Eukaryota</taxon>
        <taxon>Metazoa</taxon>
        <taxon>Chordata</taxon>
        <taxon>Craniata</taxon>
        <taxon>Vertebrata</taxon>
        <taxon>Euteleostomi</taxon>
        <taxon>Actinopterygii</taxon>
        <taxon>Neopterygii</taxon>
        <taxon>Teleostei</taxon>
        <taxon>Protacanthopterygii</taxon>
        <taxon>Esociformes</taxon>
        <taxon>Umbridae</taxon>
        <taxon>Dallia</taxon>
    </lineage>
</organism>
<evidence type="ECO:0000313" key="1">
    <source>
        <dbReference type="EMBL" id="KAJ8008137.1"/>
    </source>
</evidence>
<sequence>MISGNVLWSDFSKTSACFEGMSLAVTSAAFSDPILSGPVSHKANEAPHGSILVFSSEPPHQPSSLVQETKETNCPEQMASEQCRSR</sequence>
<keyword evidence="2" id="KW-1185">Reference proteome</keyword>
<protein>
    <submittedName>
        <fullName evidence="1">Uncharacterized protein</fullName>
    </submittedName>
</protein>
<dbReference type="EMBL" id="CM055735">
    <property type="protein sequence ID" value="KAJ8008137.1"/>
    <property type="molecule type" value="Genomic_DNA"/>
</dbReference>
<evidence type="ECO:0000313" key="2">
    <source>
        <dbReference type="Proteomes" id="UP001157502"/>
    </source>
</evidence>
<comment type="caution">
    <text evidence="1">The sequence shown here is derived from an EMBL/GenBank/DDBJ whole genome shotgun (WGS) entry which is preliminary data.</text>
</comment>
<name>A0ACC2GX17_DALPE</name>
<gene>
    <name evidence="1" type="ORF">DPEC_G00101640</name>
</gene>
<dbReference type="Proteomes" id="UP001157502">
    <property type="component" value="Chromosome 8"/>
</dbReference>
<accession>A0ACC2GX17</accession>
<proteinExistence type="predicted"/>
<reference evidence="1" key="1">
    <citation type="submission" date="2021-05" db="EMBL/GenBank/DDBJ databases">
        <authorList>
            <person name="Pan Q."/>
            <person name="Jouanno E."/>
            <person name="Zahm M."/>
            <person name="Klopp C."/>
            <person name="Cabau C."/>
            <person name="Louis A."/>
            <person name="Berthelot C."/>
            <person name="Parey E."/>
            <person name="Roest Crollius H."/>
            <person name="Montfort J."/>
            <person name="Robinson-Rechavi M."/>
            <person name="Bouchez O."/>
            <person name="Lampietro C."/>
            <person name="Lopez Roques C."/>
            <person name="Donnadieu C."/>
            <person name="Postlethwait J."/>
            <person name="Bobe J."/>
            <person name="Dillon D."/>
            <person name="Chandos A."/>
            <person name="von Hippel F."/>
            <person name="Guiguen Y."/>
        </authorList>
    </citation>
    <scope>NUCLEOTIDE SEQUENCE</scope>
    <source>
        <strain evidence="1">YG-Jan2019</strain>
    </source>
</reference>